<keyword evidence="6" id="KW-1278">Translocase</keyword>
<evidence type="ECO:0000313" key="11">
    <source>
        <dbReference type="EMBL" id="MQU15438.1"/>
    </source>
</evidence>
<dbReference type="NCBIfam" id="TIGR03265">
    <property type="entry name" value="PhnT2"/>
    <property type="match status" value="1"/>
</dbReference>
<dbReference type="GO" id="GO:0005524">
    <property type="term" value="F:ATP binding"/>
    <property type="evidence" value="ECO:0007669"/>
    <property type="project" value="UniProtKB-KW"/>
</dbReference>
<keyword evidence="7" id="KW-0472">Membrane</keyword>
<dbReference type="SUPFAM" id="SSF50331">
    <property type="entry name" value="MOP-like"/>
    <property type="match status" value="1"/>
</dbReference>
<dbReference type="InterPro" id="IPR013611">
    <property type="entry name" value="Transp-assoc_OB_typ2"/>
</dbReference>
<dbReference type="InterPro" id="IPR027417">
    <property type="entry name" value="P-loop_NTPase"/>
</dbReference>
<dbReference type="SUPFAM" id="SSF52540">
    <property type="entry name" value="P-loop containing nucleoside triphosphate hydrolases"/>
    <property type="match status" value="1"/>
</dbReference>
<dbReference type="PANTHER" id="PTHR42781">
    <property type="entry name" value="SPERMIDINE/PUTRESCINE IMPORT ATP-BINDING PROTEIN POTA"/>
    <property type="match status" value="1"/>
</dbReference>
<organism evidence="10">
    <name type="scientific">Pseudomonas helleri</name>
    <dbReference type="NCBI Taxonomy" id="1608996"/>
    <lineage>
        <taxon>Bacteria</taxon>
        <taxon>Pseudomonadati</taxon>
        <taxon>Pseudomonadota</taxon>
        <taxon>Gammaproteobacteria</taxon>
        <taxon>Pseudomonadales</taxon>
        <taxon>Pseudomonadaceae</taxon>
        <taxon>Pseudomonas</taxon>
    </lineage>
</organism>
<dbReference type="PROSITE" id="PS50893">
    <property type="entry name" value="ABC_TRANSPORTER_2"/>
    <property type="match status" value="1"/>
</dbReference>
<evidence type="ECO:0000313" key="13">
    <source>
        <dbReference type="Proteomes" id="UP000437970"/>
    </source>
</evidence>
<evidence type="ECO:0000256" key="7">
    <source>
        <dbReference type="ARBA" id="ARBA00023136"/>
    </source>
</evidence>
<evidence type="ECO:0000256" key="1">
    <source>
        <dbReference type="ARBA" id="ARBA00022448"/>
    </source>
</evidence>
<dbReference type="EMBL" id="WIWC01000013">
    <property type="protein sequence ID" value="MQT80525.1"/>
    <property type="molecule type" value="Genomic_DNA"/>
</dbReference>
<dbReference type="Proteomes" id="UP000713985">
    <property type="component" value="Unassembled WGS sequence"/>
</dbReference>
<evidence type="ECO:0000256" key="4">
    <source>
        <dbReference type="ARBA" id="ARBA00022741"/>
    </source>
</evidence>
<keyword evidence="2" id="KW-1003">Cell membrane</keyword>
<dbReference type="RefSeq" id="WP_153377477.1">
    <property type="nucleotide sequence ID" value="NZ_CAXAOS010000003.1"/>
</dbReference>
<dbReference type="GO" id="GO:0015697">
    <property type="term" value="P:quaternary ammonium group transport"/>
    <property type="evidence" value="ECO:0007669"/>
    <property type="project" value="UniProtKB-ARBA"/>
</dbReference>
<dbReference type="PANTHER" id="PTHR42781:SF5">
    <property type="entry name" value="PUTRESCINE TRANSPORT ATP-BINDING PROTEIN POTG"/>
    <property type="match status" value="1"/>
</dbReference>
<keyword evidence="15" id="KW-1185">Reference proteome</keyword>
<feature type="domain" description="ABC transporter" evidence="8">
    <location>
        <begin position="13"/>
        <end position="241"/>
    </location>
</feature>
<dbReference type="Proteomes" id="UP000443000">
    <property type="component" value="Unassembled WGS sequence"/>
</dbReference>
<evidence type="ECO:0000313" key="15">
    <source>
        <dbReference type="Proteomes" id="UP000713985"/>
    </source>
</evidence>
<evidence type="ECO:0000256" key="6">
    <source>
        <dbReference type="ARBA" id="ARBA00022967"/>
    </source>
</evidence>
<evidence type="ECO:0000313" key="14">
    <source>
        <dbReference type="Proteomes" id="UP000443000"/>
    </source>
</evidence>
<dbReference type="Gene3D" id="3.40.50.300">
    <property type="entry name" value="P-loop containing nucleotide triphosphate hydrolases"/>
    <property type="match status" value="1"/>
</dbReference>
<evidence type="ECO:0000259" key="8">
    <source>
        <dbReference type="PROSITE" id="PS50893"/>
    </source>
</evidence>
<dbReference type="GO" id="GO:0043190">
    <property type="term" value="C:ATP-binding cassette (ABC) transporter complex"/>
    <property type="evidence" value="ECO:0007669"/>
    <property type="project" value="InterPro"/>
</dbReference>
<keyword evidence="4" id="KW-0547">Nucleotide-binding</keyword>
<dbReference type="GO" id="GO:0016887">
    <property type="term" value="F:ATP hydrolysis activity"/>
    <property type="evidence" value="ECO:0007669"/>
    <property type="project" value="InterPro"/>
</dbReference>
<dbReference type="InterPro" id="IPR003439">
    <property type="entry name" value="ABC_transporter-like_ATP-bd"/>
</dbReference>
<proteinExistence type="predicted"/>
<dbReference type="EMBL" id="WIVT01000002">
    <property type="protein sequence ID" value="MQU15438.1"/>
    <property type="molecule type" value="Genomic_DNA"/>
</dbReference>
<evidence type="ECO:0000313" key="9">
    <source>
        <dbReference type="EMBL" id="MQT24456.1"/>
    </source>
</evidence>
<accession>A0A6A7YXU9</accession>
<dbReference type="Proteomes" id="UP000437970">
    <property type="component" value="Unassembled WGS sequence"/>
</dbReference>
<dbReference type="EMBL" id="WIWP01000001">
    <property type="protein sequence ID" value="MQT24456.1"/>
    <property type="molecule type" value="Genomic_DNA"/>
</dbReference>
<dbReference type="InterPro" id="IPR050093">
    <property type="entry name" value="ABC_SmlMolc_Importer"/>
</dbReference>
<sequence length="355" mass="38477">MNATALTQPGVPMKVRDVSKRFGAFTALDNVSLEVAAGELVCLLGPSGCGKTTLLRCIAGLERQDSGVLYLGDRNVSVLAPQARDYGILFQSYALFPNLTVEANIAYGLVGSNRDVLRKRVAEMLALVGLTGSEKKFPGQLSGGQQQRVALARALAPAPSLLLLDEPMSALDARVREHLCTELRQLQRSLGITTLMVTHNQDEAMLMADRIAVMNNGQVEQYDTPQAIYDKPATPFVAEFVGQGNWLPFQQRSDTHAQVGGMNMRLAADAGQATSGRLFCRPEAISVNPARHEENLFPARIQEITFLGNRCRMSFELNHLPGHALTAEVGTQDLPHFGAQDILVALPPSSLQVFA</sequence>
<gene>
    <name evidence="11" type="ORF">GHN41_03105</name>
    <name evidence="10" type="ORF">GHN86_10690</name>
    <name evidence="9" type="ORF">GHN94_01230</name>
    <name evidence="12" type="ORF">GHO29_03405</name>
</gene>
<dbReference type="PROSITE" id="PS00211">
    <property type="entry name" value="ABC_TRANSPORTER_1"/>
    <property type="match status" value="1"/>
</dbReference>
<evidence type="ECO:0000256" key="3">
    <source>
        <dbReference type="ARBA" id="ARBA00022519"/>
    </source>
</evidence>
<evidence type="ECO:0000256" key="5">
    <source>
        <dbReference type="ARBA" id="ARBA00022840"/>
    </source>
</evidence>
<dbReference type="SMART" id="SM00382">
    <property type="entry name" value="AAA"/>
    <property type="match status" value="1"/>
</dbReference>
<reference evidence="13 14" key="1">
    <citation type="submission" date="2019-10" db="EMBL/GenBank/DDBJ databases">
        <title>Evaluation of single-gene subtyping targets for Pseudomonas.</title>
        <authorList>
            <person name="Reichler S.J."/>
            <person name="Orsi R.H."/>
            <person name="Wiedmann M."/>
            <person name="Martin N.H."/>
            <person name="Murphy S.I."/>
        </authorList>
    </citation>
    <scope>NUCLEOTIDE SEQUENCE</scope>
    <source>
        <strain evidence="9 15">FSL R10-0802</strain>
        <strain evidence="11 14">FSL R10-1594</strain>
        <strain evidence="12 13">FSL R10-1984</strain>
        <strain evidence="10">FSL R10-2339</strain>
    </source>
</reference>
<dbReference type="InterPro" id="IPR003593">
    <property type="entry name" value="AAA+_ATPase"/>
</dbReference>
<keyword evidence="3" id="KW-0997">Cell inner membrane</keyword>
<dbReference type="EMBL" id="WIVW01000002">
    <property type="protein sequence ID" value="MQU25520.1"/>
    <property type="molecule type" value="Genomic_DNA"/>
</dbReference>
<name>A0A6A7YXU9_9PSED</name>
<keyword evidence="1" id="KW-0813">Transport</keyword>
<keyword evidence="5 10" id="KW-0067">ATP-binding</keyword>
<protein>
    <submittedName>
        <fullName evidence="9 10">2-aminoethylphosphonate ABC transporter ATP-binding protein</fullName>
    </submittedName>
</protein>
<dbReference type="Pfam" id="PF08402">
    <property type="entry name" value="TOBE_2"/>
    <property type="match status" value="1"/>
</dbReference>
<dbReference type="AlphaFoldDB" id="A0A6A7YXU9"/>
<dbReference type="GO" id="GO:0022857">
    <property type="term" value="F:transmembrane transporter activity"/>
    <property type="evidence" value="ECO:0007669"/>
    <property type="project" value="InterPro"/>
</dbReference>
<evidence type="ECO:0000256" key="2">
    <source>
        <dbReference type="ARBA" id="ARBA00022475"/>
    </source>
</evidence>
<dbReference type="Pfam" id="PF00005">
    <property type="entry name" value="ABC_tran"/>
    <property type="match status" value="1"/>
</dbReference>
<dbReference type="FunFam" id="3.40.50.300:FF:000425">
    <property type="entry name" value="Probable ABC transporter, ATP-binding subunit"/>
    <property type="match status" value="1"/>
</dbReference>
<evidence type="ECO:0000313" key="12">
    <source>
        <dbReference type="EMBL" id="MQU25520.1"/>
    </source>
</evidence>
<dbReference type="InterPro" id="IPR017666">
    <property type="entry name" value="AminoethylPonate_ABC_PhnT2"/>
</dbReference>
<evidence type="ECO:0000313" key="10">
    <source>
        <dbReference type="EMBL" id="MQT80525.1"/>
    </source>
</evidence>
<dbReference type="OrthoDB" id="9802264at2"/>
<comment type="caution">
    <text evidence="10">The sequence shown here is derived from an EMBL/GenBank/DDBJ whole genome shotgun (WGS) entry which is preliminary data.</text>
</comment>
<dbReference type="InterPro" id="IPR008995">
    <property type="entry name" value="Mo/tungstate-bd_C_term_dom"/>
</dbReference>
<dbReference type="InterPro" id="IPR017871">
    <property type="entry name" value="ABC_transporter-like_CS"/>
</dbReference>